<proteinExistence type="predicted"/>
<evidence type="ECO:0000313" key="1">
    <source>
        <dbReference type="EMBL" id="KAL3796462.1"/>
    </source>
</evidence>
<organism evidence="1 2">
    <name type="scientific">Stephanodiscus triporus</name>
    <dbReference type="NCBI Taxonomy" id="2934178"/>
    <lineage>
        <taxon>Eukaryota</taxon>
        <taxon>Sar</taxon>
        <taxon>Stramenopiles</taxon>
        <taxon>Ochrophyta</taxon>
        <taxon>Bacillariophyta</taxon>
        <taxon>Coscinodiscophyceae</taxon>
        <taxon>Thalassiosirophycidae</taxon>
        <taxon>Stephanodiscales</taxon>
        <taxon>Stephanodiscaceae</taxon>
        <taxon>Stephanodiscus</taxon>
    </lineage>
</organism>
<evidence type="ECO:0000313" key="2">
    <source>
        <dbReference type="Proteomes" id="UP001530315"/>
    </source>
</evidence>
<reference evidence="1 2" key="1">
    <citation type="submission" date="2024-10" db="EMBL/GenBank/DDBJ databases">
        <title>Updated reference genomes for cyclostephanoid diatoms.</title>
        <authorList>
            <person name="Roberts W.R."/>
            <person name="Alverson A.J."/>
        </authorList>
    </citation>
    <scope>NUCLEOTIDE SEQUENCE [LARGE SCALE GENOMIC DNA]</scope>
    <source>
        <strain evidence="1 2">AJA276-08</strain>
    </source>
</reference>
<name>A0ABD3Q8R9_9STRA</name>
<keyword evidence="2" id="KW-1185">Reference proteome</keyword>
<dbReference type="EMBL" id="JALLAZ020000386">
    <property type="protein sequence ID" value="KAL3796462.1"/>
    <property type="molecule type" value="Genomic_DNA"/>
</dbReference>
<protein>
    <submittedName>
        <fullName evidence="1">Uncharacterized protein</fullName>
    </submittedName>
</protein>
<accession>A0ABD3Q8R9</accession>
<dbReference type="Proteomes" id="UP001530315">
    <property type="component" value="Unassembled WGS sequence"/>
</dbReference>
<sequence>MIGGIWKEAGEIILPDYDNIYQVSISGDTIAVQVTDMSCLDQVHAGECHVNIYQFDRESGSIALLQDKVGAVSGCPPMVLDGNYLVHGLSIYHRQGISQQFAVQQTFDSADYEIGFGKTLALDNEILVVGSDNRTYMFSLQNDAFVEVYALDQKPDDTHEISNG</sequence>
<gene>
    <name evidence="1" type="ORF">ACHAW5_000497</name>
</gene>
<comment type="caution">
    <text evidence="1">The sequence shown here is derived from an EMBL/GenBank/DDBJ whole genome shotgun (WGS) entry which is preliminary data.</text>
</comment>
<dbReference type="AlphaFoldDB" id="A0ABD3Q8R9"/>